<dbReference type="PANTHER" id="PTHR42659">
    <property type="entry name" value="XANTHINE DEHYDROGENASE SUBUNIT C-RELATED"/>
    <property type="match status" value="1"/>
</dbReference>
<evidence type="ECO:0000313" key="4">
    <source>
        <dbReference type="Proteomes" id="UP001501867"/>
    </source>
</evidence>
<sequence length="332" mass="34295">MSTEPALTDLSAAVLARGGELRAGGTDTTSRQRSGLSPGPFTDLSGVSHLRGCTALPGGGLRVGALTTLAELARDPQVRDGWPALALAAGSAATPQVRAAGTLGGNLLQRNRCWYYRNPHTACLQKGGTDCPAREGDHRYGVVAGEGPCVAPHPSTLAVALLAYDAEAEVHGESPRPVAALYGDGSRLHDADHLLPPGRVLTSVRLPAPLPGERAACHRAISRARAEWPLVEAVARLAFQGSTITRAAVAAGGVARVPLRLPEVEEALTGREAAPGVLAEAASTVLGRCRPLPHTGYKTTLFRDTVLEALERAAAPGPRPGAPLTGSRPPGR</sequence>
<dbReference type="Gene3D" id="3.30.390.50">
    <property type="entry name" value="CO dehydrogenase flavoprotein, C-terminal domain"/>
    <property type="match status" value="1"/>
</dbReference>
<dbReference type="InterPro" id="IPR016166">
    <property type="entry name" value="FAD-bd_PCMH"/>
</dbReference>
<dbReference type="SMART" id="SM01092">
    <property type="entry name" value="CO_deh_flav_C"/>
    <property type="match status" value="1"/>
</dbReference>
<proteinExistence type="predicted"/>
<dbReference type="PROSITE" id="PS51387">
    <property type="entry name" value="FAD_PCMH"/>
    <property type="match status" value="1"/>
</dbReference>
<evidence type="ECO:0000259" key="2">
    <source>
        <dbReference type="PROSITE" id="PS51387"/>
    </source>
</evidence>
<gene>
    <name evidence="3" type="ORF">GCM10010302_18510</name>
</gene>
<feature type="domain" description="FAD-binding PCMH-type" evidence="2">
    <location>
        <begin position="1"/>
        <end position="211"/>
    </location>
</feature>
<dbReference type="PANTHER" id="PTHR42659:SF1">
    <property type="entry name" value="OXIDOREDUCTASE"/>
    <property type="match status" value="1"/>
</dbReference>
<dbReference type="Pfam" id="PF03450">
    <property type="entry name" value="CO_deh_flav_C"/>
    <property type="match status" value="1"/>
</dbReference>
<organism evidence="3 4">
    <name type="scientific">Streptomyces polychromogenes</name>
    <dbReference type="NCBI Taxonomy" id="67342"/>
    <lineage>
        <taxon>Bacteria</taxon>
        <taxon>Bacillati</taxon>
        <taxon>Actinomycetota</taxon>
        <taxon>Actinomycetes</taxon>
        <taxon>Kitasatosporales</taxon>
        <taxon>Streptomycetaceae</taxon>
        <taxon>Streptomyces</taxon>
    </lineage>
</organism>
<accession>A0ABN0V8M5</accession>
<evidence type="ECO:0000313" key="3">
    <source>
        <dbReference type="EMBL" id="GAA0281014.1"/>
    </source>
</evidence>
<keyword evidence="4" id="KW-1185">Reference proteome</keyword>
<dbReference type="EMBL" id="BAAABV010000012">
    <property type="protein sequence ID" value="GAA0281014.1"/>
    <property type="molecule type" value="Genomic_DNA"/>
</dbReference>
<dbReference type="InterPro" id="IPR036683">
    <property type="entry name" value="CO_DH_flav_C_dom_sf"/>
</dbReference>
<dbReference type="InterPro" id="IPR016169">
    <property type="entry name" value="FAD-bd_PCMH_sub2"/>
</dbReference>
<feature type="region of interest" description="Disordered" evidence="1">
    <location>
        <begin position="312"/>
        <end position="332"/>
    </location>
</feature>
<dbReference type="SUPFAM" id="SSF56176">
    <property type="entry name" value="FAD-binding/transporter-associated domain-like"/>
    <property type="match status" value="1"/>
</dbReference>
<evidence type="ECO:0000256" key="1">
    <source>
        <dbReference type="SAM" id="MobiDB-lite"/>
    </source>
</evidence>
<dbReference type="RefSeq" id="WP_344155398.1">
    <property type="nucleotide sequence ID" value="NZ_BAAABV010000012.1"/>
</dbReference>
<comment type="caution">
    <text evidence="3">The sequence shown here is derived from an EMBL/GenBank/DDBJ whole genome shotgun (WGS) entry which is preliminary data.</text>
</comment>
<dbReference type="Pfam" id="PF00941">
    <property type="entry name" value="FAD_binding_5"/>
    <property type="match status" value="1"/>
</dbReference>
<protein>
    <submittedName>
        <fullName evidence="3">Xanthine dehydrogenase family protein subunit M</fullName>
    </submittedName>
</protein>
<dbReference type="Gene3D" id="3.30.465.10">
    <property type="match status" value="1"/>
</dbReference>
<feature type="region of interest" description="Disordered" evidence="1">
    <location>
        <begin position="19"/>
        <end position="41"/>
    </location>
</feature>
<reference evidence="3 4" key="1">
    <citation type="journal article" date="2019" name="Int. J. Syst. Evol. Microbiol.">
        <title>The Global Catalogue of Microorganisms (GCM) 10K type strain sequencing project: providing services to taxonomists for standard genome sequencing and annotation.</title>
        <authorList>
            <consortium name="The Broad Institute Genomics Platform"/>
            <consortium name="The Broad Institute Genome Sequencing Center for Infectious Disease"/>
            <person name="Wu L."/>
            <person name="Ma J."/>
        </authorList>
    </citation>
    <scope>NUCLEOTIDE SEQUENCE [LARGE SCALE GENOMIC DNA]</scope>
    <source>
        <strain evidence="3 4">JCM 4505</strain>
    </source>
</reference>
<dbReference type="Proteomes" id="UP001501867">
    <property type="component" value="Unassembled WGS sequence"/>
</dbReference>
<dbReference type="SUPFAM" id="SSF55447">
    <property type="entry name" value="CO dehydrogenase flavoprotein C-terminal domain-like"/>
    <property type="match status" value="1"/>
</dbReference>
<dbReference type="InterPro" id="IPR005107">
    <property type="entry name" value="CO_DH_flav_C"/>
</dbReference>
<dbReference type="InterPro" id="IPR036318">
    <property type="entry name" value="FAD-bd_PCMH-like_sf"/>
</dbReference>
<dbReference type="InterPro" id="IPR051312">
    <property type="entry name" value="Diverse_Substr_Oxidored"/>
</dbReference>
<dbReference type="InterPro" id="IPR002346">
    <property type="entry name" value="Mopterin_DH_FAD-bd"/>
</dbReference>
<name>A0ABN0V8M5_9ACTN</name>
<feature type="compositionally biased region" description="Polar residues" evidence="1">
    <location>
        <begin position="26"/>
        <end position="35"/>
    </location>
</feature>